<keyword evidence="1" id="KW-1133">Transmembrane helix</keyword>
<keyword evidence="1" id="KW-0472">Membrane</keyword>
<proteinExistence type="predicted"/>
<evidence type="ECO:0000313" key="2">
    <source>
        <dbReference type="EMBL" id="NIY72054.1"/>
    </source>
</evidence>
<accession>A0ABX0VYQ4</accession>
<gene>
    <name evidence="2" type="ORF">HCZ30_06350</name>
</gene>
<name>A0ABX0VYQ4_9RHOB</name>
<feature type="transmembrane region" description="Helical" evidence="1">
    <location>
        <begin position="88"/>
        <end position="108"/>
    </location>
</feature>
<reference evidence="2 3" key="1">
    <citation type="submission" date="2020-03" db="EMBL/GenBank/DDBJ databases">
        <title>Bacterial isolates of synthetic phycosphere.</title>
        <authorList>
            <person name="Fu H."/>
            <person name="Moran M.A."/>
        </authorList>
    </citation>
    <scope>NUCLEOTIDE SEQUENCE [LARGE SCALE GENOMIC DNA]</scope>
    <source>
        <strain evidence="2 3">HF1</strain>
    </source>
</reference>
<protein>
    <submittedName>
        <fullName evidence="2">Uncharacterized protein</fullName>
    </submittedName>
</protein>
<evidence type="ECO:0000313" key="3">
    <source>
        <dbReference type="Proteomes" id="UP000709466"/>
    </source>
</evidence>
<comment type="caution">
    <text evidence="2">The sequence shown here is derived from an EMBL/GenBank/DDBJ whole genome shotgun (WGS) entry which is preliminary data.</text>
</comment>
<keyword evidence="1" id="KW-0812">Transmembrane</keyword>
<dbReference type="EMBL" id="JAATOP010000003">
    <property type="protein sequence ID" value="NIY72054.1"/>
    <property type="molecule type" value="Genomic_DNA"/>
</dbReference>
<dbReference type="Proteomes" id="UP000709466">
    <property type="component" value="Unassembled WGS sequence"/>
</dbReference>
<evidence type="ECO:0000256" key="1">
    <source>
        <dbReference type="SAM" id="Phobius"/>
    </source>
</evidence>
<sequence>MPDTDDISPDAQRSLDAMEFLIGLAEADEGAKARADFGEDTLYWFEILEQAYGPTLSPAEKLQVLSAVQDELGYPTKERRFKIEKWQWYGLGLLALLTAKVIVLNWIFS</sequence>
<dbReference type="RefSeq" id="WP_167637440.1">
    <property type="nucleotide sequence ID" value="NZ_JAATOP010000003.1"/>
</dbReference>
<organism evidence="2 3">
    <name type="scientific">Marivivens donghaensis</name>
    <dbReference type="NCBI Taxonomy" id="1699413"/>
    <lineage>
        <taxon>Bacteria</taxon>
        <taxon>Pseudomonadati</taxon>
        <taxon>Pseudomonadota</taxon>
        <taxon>Alphaproteobacteria</taxon>
        <taxon>Rhodobacterales</taxon>
        <taxon>Paracoccaceae</taxon>
        <taxon>Marivivens group</taxon>
        <taxon>Marivivens</taxon>
    </lineage>
</organism>
<keyword evidence="3" id="KW-1185">Reference proteome</keyword>